<dbReference type="SMART" id="SM00784">
    <property type="entry name" value="SPT2"/>
    <property type="match status" value="1"/>
</dbReference>
<feature type="region of interest" description="Disordered" evidence="3">
    <location>
        <begin position="300"/>
        <end position="332"/>
    </location>
</feature>
<dbReference type="PANTHER" id="PTHR22691">
    <property type="entry name" value="YEAST SPT2-RELATED"/>
    <property type="match status" value="1"/>
</dbReference>
<name>A0ABQ7NQZ7_BRACM</name>
<dbReference type="Proteomes" id="UP000823674">
    <property type="component" value="Chromosome A01"/>
</dbReference>
<keyword evidence="5" id="KW-1185">Reference proteome</keyword>
<reference evidence="4 5" key="1">
    <citation type="submission" date="2021-03" db="EMBL/GenBank/DDBJ databases">
        <authorList>
            <person name="King G.J."/>
            <person name="Bancroft I."/>
            <person name="Baten A."/>
            <person name="Bloomfield J."/>
            <person name="Borpatragohain P."/>
            <person name="He Z."/>
            <person name="Irish N."/>
            <person name="Irwin J."/>
            <person name="Liu K."/>
            <person name="Mauleon R.P."/>
            <person name="Moore J."/>
            <person name="Morris R."/>
            <person name="Ostergaard L."/>
            <person name="Wang B."/>
            <person name="Wells R."/>
        </authorList>
    </citation>
    <scope>NUCLEOTIDE SEQUENCE [LARGE SCALE GENOMIC DNA]</scope>
    <source>
        <strain evidence="4">R-o-18</strain>
        <tissue evidence="4">Leaf</tissue>
    </source>
</reference>
<protein>
    <recommendedName>
        <fullName evidence="6">TPX2 C-terminal domain-containing protein</fullName>
    </recommendedName>
</protein>
<feature type="region of interest" description="Disordered" evidence="3">
    <location>
        <begin position="25"/>
        <end position="55"/>
    </location>
</feature>
<feature type="compositionally biased region" description="Basic and acidic residues" evidence="3">
    <location>
        <begin position="207"/>
        <end position="222"/>
    </location>
</feature>
<comment type="similarity">
    <text evidence="1">Belongs to the SPT2 family.</text>
</comment>
<keyword evidence="2" id="KW-0175">Coiled coil</keyword>
<evidence type="ECO:0000313" key="5">
    <source>
        <dbReference type="Proteomes" id="UP000823674"/>
    </source>
</evidence>
<feature type="compositionally biased region" description="Basic residues" evidence="3">
    <location>
        <begin position="320"/>
        <end position="332"/>
    </location>
</feature>
<accession>A0ABQ7NQZ7</accession>
<feature type="region of interest" description="Disordered" evidence="3">
    <location>
        <begin position="133"/>
        <end position="256"/>
    </location>
</feature>
<evidence type="ECO:0000256" key="3">
    <source>
        <dbReference type="SAM" id="MobiDB-lite"/>
    </source>
</evidence>
<dbReference type="PANTHER" id="PTHR22691:SF8">
    <property type="entry name" value="PROTEIN SPT2 HOMOLOG"/>
    <property type="match status" value="1"/>
</dbReference>
<feature type="compositionally biased region" description="Basic and acidic residues" evidence="3">
    <location>
        <begin position="300"/>
        <end position="319"/>
    </location>
</feature>
<evidence type="ECO:0000256" key="2">
    <source>
        <dbReference type="ARBA" id="ARBA00023054"/>
    </source>
</evidence>
<evidence type="ECO:0000256" key="1">
    <source>
        <dbReference type="ARBA" id="ARBA00006461"/>
    </source>
</evidence>
<feature type="compositionally biased region" description="Polar residues" evidence="3">
    <location>
        <begin position="30"/>
        <end position="44"/>
    </location>
</feature>
<sequence length="332" mass="38192">MSTSYLRELKQRSEAEFLEFRQRIKESIRNKTQNGNDRPPTSDSMPRKRKLPYEFGSFFGPSQPGIASRVLQESKLLLKDELLATKALDSIQTQKKSSSQTSGSEAKELKRKAKELKESRDYSFLFSDDAELPVPIKVPSSLPTSRGSHSRPGSSTKGQAQTKPGSVISSKTHKQGSKLPTRKSVPVDHRKKLTKKPHSSSKPLTSDPKEQRIEQRKVHSNETKSSLKHHRMISKPPLKQAHQLKKKKNVTEEDEEALRMVREMCKTERFAGRDLDDYDDRGKEATLEDIIKEEKRSEKLAKKEDAEQLRLIEEEERRERVLRKEKKQKLSH</sequence>
<dbReference type="Pfam" id="PF08243">
    <property type="entry name" value="SPT2"/>
    <property type="match status" value="1"/>
</dbReference>
<dbReference type="InterPro" id="IPR013256">
    <property type="entry name" value="Chromatin_SPT2"/>
</dbReference>
<feature type="compositionally biased region" description="Polar residues" evidence="3">
    <location>
        <begin position="141"/>
        <end position="170"/>
    </location>
</feature>
<evidence type="ECO:0008006" key="6">
    <source>
        <dbReference type="Google" id="ProtNLM"/>
    </source>
</evidence>
<evidence type="ECO:0000313" key="4">
    <source>
        <dbReference type="EMBL" id="KAG5412540.1"/>
    </source>
</evidence>
<organism evidence="4 5">
    <name type="scientific">Brassica rapa subsp. trilocularis</name>
    <dbReference type="NCBI Taxonomy" id="1813537"/>
    <lineage>
        <taxon>Eukaryota</taxon>
        <taxon>Viridiplantae</taxon>
        <taxon>Streptophyta</taxon>
        <taxon>Embryophyta</taxon>
        <taxon>Tracheophyta</taxon>
        <taxon>Spermatophyta</taxon>
        <taxon>Magnoliopsida</taxon>
        <taxon>eudicotyledons</taxon>
        <taxon>Gunneridae</taxon>
        <taxon>Pentapetalae</taxon>
        <taxon>rosids</taxon>
        <taxon>malvids</taxon>
        <taxon>Brassicales</taxon>
        <taxon>Brassicaceae</taxon>
        <taxon>Brassiceae</taxon>
        <taxon>Brassica</taxon>
    </lineage>
</organism>
<gene>
    <name evidence="4" type="primary">A01p001330.1_BraROA</name>
    <name evidence="4" type="ORF">IGI04_000107</name>
</gene>
<comment type="caution">
    <text evidence="4">The sequence shown here is derived from an EMBL/GenBank/DDBJ whole genome shotgun (WGS) entry which is preliminary data.</text>
</comment>
<proteinExistence type="inferred from homology"/>
<dbReference type="EMBL" id="JADBGQ010000001">
    <property type="protein sequence ID" value="KAG5412540.1"/>
    <property type="molecule type" value="Genomic_DNA"/>
</dbReference>
<feature type="compositionally biased region" description="Low complexity" evidence="3">
    <location>
        <begin position="90"/>
        <end position="104"/>
    </location>
</feature>
<feature type="compositionally biased region" description="Basic residues" evidence="3">
    <location>
        <begin position="189"/>
        <end position="199"/>
    </location>
</feature>
<feature type="region of interest" description="Disordered" evidence="3">
    <location>
        <begin position="88"/>
        <end position="117"/>
    </location>
</feature>